<dbReference type="AlphaFoldDB" id="A0A1V1NX23"/>
<evidence type="ECO:0000256" key="1">
    <source>
        <dbReference type="PROSITE-ProRule" id="PRU00339"/>
    </source>
</evidence>
<feature type="repeat" description="TPR" evidence="1">
    <location>
        <begin position="403"/>
        <end position="436"/>
    </location>
</feature>
<dbReference type="SUPFAM" id="SSF53448">
    <property type="entry name" value="Nucleotide-diphospho-sugar transferases"/>
    <property type="match status" value="1"/>
</dbReference>
<protein>
    <submittedName>
        <fullName evidence="2">Glycosyltransferase</fullName>
    </submittedName>
</protein>
<dbReference type="SMART" id="SM00028">
    <property type="entry name" value="TPR"/>
    <property type="match status" value="1"/>
</dbReference>
<comment type="caution">
    <text evidence="2">The sequence shown here is derived from an EMBL/GenBank/DDBJ whole genome shotgun (WGS) entry which is preliminary data.</text>
</comment>
<dbReference type="InterPro" id="IPR011990">
    <property type="entry name" value="TPR-like_helical_dom_sf"/>
</dbReference>
<organism evidence="2 3">
    <name type="scientific">Candidatus Magnetoglobus multicellularis str. Araruama</name>
    <dbReference type="NCBI Taxonomy" id="890399"/>
    <lineage>
        <taxon>Bacteria</taxon>
        <taxon>Pseudomonadati</taxon>
        <taxon>Thermodesulfobacteriota</taxon>
        <taxon>Desulfobacteria</taxon>
        <taxon>Desulfobacterales</taxon>
        <taxon>Desulfobacteraceae</taxon>
        <taxon>Candidatus Magnetoglobus</taxon>
    </lineage>
</organism>
<dbReference type="InterPro" id="IPR029044">
    <property type="entry name" value="Nucleotide-diphossugar_trans"/>
</dbReference>
<sequence length="478" mass="56494">MKRFYCTYFDKNYLIKGITFIESLQRHERSDYILFVVCMDQFTYQFFSQQNYPNVKLIPFENLEKIDNLLYQSKSTRNLVEYYWTCKSSIIYLLLKLFPEIDAICYFDADIFFYQSPDPVWNALENHSVLIHEHRFSKEQSQLIMYGRFNAGFAAFRNDRAGMEALTWWREISIEWCYARLENGRYADQLYLNQFPSKFQGVNILKHIGSGVGPWNQIQYQFSKDYQGNTWVNDYPLVFYHFHSFTFVQPEIIIPSKYIVNPFTMDILTHCFIPYANALLKIIQKVRQIYPDFSDGLLNEKMINDQRMFIALKSSRQRIAQANVPHQLISIDADWDCYASPQFRQQNTTIDNKYDDILPIPTGKKQTPPDLILDQAEFEVQKGNTAIAIQILMKLIDKWPEYYLAYNDLGIIYWKAGDKRKAFQYIKKAYELNSFDVKVVKNIGNILINIQEVKNGAKHFYSLYGKISSRFDHSGYAS</sequence>
<reference evidence="3" key="1">
    <citation type="submission" date="2012-11" db="EMBL/GenBank/DDBJ databases">
        <authorList>
            <person name="Lucero-Rivera Y.E."/>
            <person name="Tovar-Ramirez D."/>
        </authorList>
    </citation>
    <scope>NUCLEOTIDE SEQUENCE [LARGE SCALE GENOMIC DNA]</scope>
    <source>
        <strain evidence="3">Araruama</strain>
    </source>
</reference>
<dbReference type="Gene3D" id="1.25.40.10">
    <property type="entry name" value="Tetratricopeptide repeat domain"/>
    <property type="match status" value="1"/>
</dbReference>
<dbReference type="Proteomes" id="UP000189670">
    <property type="component" value="Unassembled WGS sequence"/>
</dbReference>
<dbReference type="Pfam" id="PF01501">
    <property type="entry name" value="Glyco_transf_8"/>
    <property type="match status" value="1"/>
</dbReference>
<dbReference type="SUPFAM" id="SSF48452">
    <property type="entry name" value="TPR-like"/>
    <property type="match status" value="1"/>
</dbReference>
<dbReference type="InterPro" id="IPR019734">
    <property type="entry name" value="TPR_rpt"/>
</dbReference>
<dbReference type="InterPro" id="IPR002495">
    <property type="entry name" value="Glyco_trans_8"/>
</dbReference>
<dbReference type="PROSITE" id="PS50005">
    <property type="entry name" value="TPR"/>
    <property type="match status" value="1"/>
</dbReference>
<dbReference type="Gene3D" id="3.90.550.10">
    <property type="entry name" value="Spore Coat Polysaccharide Biosynthesis Protein SpsA, Chain A"/>
    <property type="match status" value="1"/>
</dbReference>
<keyword evidence="2" id="KW-0808">Transferase</keyword>
<evidence type="ECO:0000313" key="2">
    <source>
        <dbReference type="EMBL" id="ETR67104.1"/>
    </source>
</evidence>
<proteinExistence type="predicted"/>
<dbReference type="GO" id="GO:0016757">
    <property type="term" value="F:glycosyltransferase activity"/>
    <property type="evidence" value="ECO:0007669"/>
    <property type="project" value="InterPro"/>
</dbReference>
<evidence type="ECO:0000313" key="3">
    <source>
        <dbReference type="Proteomes" id="UP000189670"/>
    </source>
</evidence>
<keyword evidence="1" id="KW-0802">TPR repeat</keyword>
<name>A0A1V1NX23_9BACT</name>
<accession>A0A1V1NX23</accession>
<dbReference type="EMBL" id="ATBP01001558">
    <property type="protein sequence ID" value="ETR67104.1"/>
    <property type="molecule type" value="Genomic_DNA"/>
</dbReference>
<gene>
    <name evidence="2" type="ORF">OMM_05320</name>
</gene>